<sequence>MSSQLKLLSVAAFFNALSWIILIPIWQYPDEQAHFAQVQDVAELGSVPKMPPDTSLEIALSEEILGTTRDEFGNNKFTYHPEYKLTYAPGFSGPQESAIASLPKSARTQLVKREATLNPPLYYFVGAFSYKLFYGSSLSSRVYAARFVSAIFFLTTIALSYQIGSLIFAKNKILPLVLVSLVAFKPMMVFASTGVLPDTLTNFLFTLILFFSLKILSSGLTILRLLGLIVVLILGILTRQQFIIAIPIVSLPIVYQLIKNWRRINRPILMILSLVVLVIFWSFFVPQLAQVRSRILAEMNQPNLILIFNPKFLEHIGWTINHSIAEVLPWYWGVYKWLSLTVPHINYQVINRIIALALLGLIIRFFLIFKNKRFTNQDLILLFMIFASAFYFLVFLIWDYFFRLRYGYSFGIQGRYFFPLVVAHLSILLMGLFQIFEVIFKRYAKLATLMIVFLMIIFNDVSLAHVSSSYYDTSSFTTFVNQASQYKPVLFKGNIILAILLSTFILQSLFLLNLAKYISAVAKKRT</sequence>
<keyword evidence="2" id="KW-1003">Cell membrane</keyword>
<feature type="transmembrane region" description="Helical" evidence="8">
    <location>
        <begin position="270"/>
        <end position="291"/>
    </location>
</feature>
<dbReference type="AlphaFoldDB" id="A0A1F5H662"/>
<reference evidence="9 10" key="1">
    <citation type="journal article" date="2016" name="Nat. Commun.">
        <title>Thousands of microbial genomes shed light on interconnected biogeochemical processes in an aquifer system.</title>
        <authorList>
            <person name="Anantharaman K."/>
            <person name="Brown C.T."/>
            <person name="Hug L.A."/>
            <person name="Sharon I."/>
            <person name="Castelle C.J."/>
            <person name="Probst A.J."/>
            <person name="Thomas B.C."/>
            <person name="Singh A."/>
            <person name="Wilkins M.J."/>
            <person name="Karaoz U."/>
            <person name="Brodie E.L."/>
            <person name="Williams K.H."/>
            <person name="Hubbard S.S."/>
            <person name="Banfield J.F."/>
        </authorList>
    </citation>
    <scope>NUCLEOTIDE SEQUENCE [LARGE SCALE GENOMIC DNA]</scope>
</reference>
<evidence type="ECO:0000256" key="5">
    <source>
        <dbReference type="ARBA" id="ARBA00022692"/>
    </source>
</evidence>
<dbReference type="InterPro" id="IPR018674">
    <property type="entry name" value="DUF2142_membrane"/>
</dbReference>
<dbReference type="InterPro" id="IPR050297">
    <property type="entry name" value="LipidA_mod_glycosyltrf_83"/>
</dbReference>
<keyword evidence="7 8" id="KW-0472">Membrane</keyword>
<feature type="transmembrane region" description="Helical" evidence="8">
    <location>
        <begin position="242"/>
        <end position="258"/>
    </location>
</feature>
<evidence type="ECO:0000256" key="6">
    <source>
        <dbReference type="ARBA" id="ARBA00022989"/>
    </source>
</evidence>
<comment type="subcellular location">
    <subcellularLocation>
        <location evidence="1">Cell membrane</location>
        <topology evidence="1">Multi-pass membrane protein</topology>
    </subcellularLocation>
</comment>
<feature type="transmembrane region" description="Helical" evidence="8">
    <location>
        <begin position="418"/>
        <end position="439"/>
    </location>
</feature>
<proteinExistence type="predicted"/>
<dbReference type="GO" id="GO:0005886">
    <property type="term" value="C:plasma membrane"/>
    <property type="evidence" value="ECO:0007669"/>
    <property type="project" value="UniProtKB-SubCell"/>
</dbReference>
<protein>
    <recommendedName>
        <fullName evidence="11">Glycosyltransferase RgtA/B/C/D-like domain-containing protein</fullName>
    </recommendedName>
</protein>
<feature type="transmembrane region" description="Helical" evidence="8">
    <location>
        <begin position="345"/>
        <end position="367"/>
    </location>
</feature>
<accession>A0A1F5H662</accession>
<evidence type="ECO:0000313" key="9">
    <source>
        <dbReference type="EMBL" id="OGD99663.1"/>
    </source>
</evidence>
<keyword evidence="3" id="KW-0328">Glycosyltransferase</keyword>
<dbReference type="EMBL" id="MFBT01000012">
    <property type="protein sequence ID" value="OGD99663.1"/>
    <property type="molecule type" value="Genomic_DNA"/>
</dbReference>
<evidence type="ECO:0000256" key="1">
    <source>
        <dbReference type="ARBA" id="ARBA00004651"/>
    </source>
</evidence>
<keyword evidence="6 8" id="KW-1133">Transmembrane helix</keyword>
<evidence type="ECO:0000313" key="10">
    <source>
        <dbReference type="Proteomes" id="UP000177039"/>
    </source>
</evidence>
<dbReference type="GO" id="GO:0009103">
    <property type="term" value="P:lipopolysaccharide biosynthetic process"/>
    <property type="evidence" value="ECO:0007669"/>
    <property type="project" value="UniProtKB-ARBA"/>
</dbReference>
<feature type="transmembrane region" description="Helical" evidence="8">
    <location>
        <begin position="379"/>
        <end position="398"/>
    </location>
</feature>
<evidence type="ECO:0008006" key="11">
    <source>
        <dbReference type="Google" id="ProtNLM"/>
    </source>
</evidence>
<dbReference type="PANTHER" id="PTHR33908:SF11">
    <property type="entry name" value="MEMBRANE PROTEIN"/>
    <property type="match status" value="1"/>
</dbReference>
<evidence type="ECO:0000256" key="7">
    <source>
        <dbReference type="ARBA" id="ARBA00023136"/>
    </source>
</evidence>
<feature type="transmembrane region" description="Helical" evidence="8">
    <location>
        <begin position="495"/>
        <end position="515"/>
    </location>
</feature>
<evidence type="ECO:0000256" key="2">
    <source>
        <dbReference type="ARBA" id="ARBA00022475"/>
    </source>
</evidence>
<evidence type="ECO:0000256" key="4">
    <source>
        <dbReference type="ARBA" id="ARBA00022679"/>
    </source>
</evidence>
<feature type="transmembrane region" description="Helical" evidence="8">
    <location>
        <begin position="203"/>
        <end position="235"/>
    </location>
</feature>
<feature type="transmembrane region" description="Helical" evidence="8">
    <location>
        <begin position="7"/>
        <end position="26"/>
    </location>
</feature>
<keyword evidence="4" id="KW-0808">Transferase</keyword>
<dbReference type="Pfam" id="PF09913">
    <property type="entry name" value="DUF2142"/>
    <property type="match status" value="1"/>
</dbReference>
<evidence type="ECO:0000256" key="8">
    <source>
        <dbReference type="SAM" id="Phobius"/>
    </source>
</evidence>
<name>A0A1F5H662_9BACT</name>
<dbReference type="PANTHER" id="PTHR33908">
    <property type="entry name" value="MANNOSYLTRANSFERASE YKCB-RELATED"/>
    <property type="match status" value="1"/>
</dbReference>
<organism evidence="9 10">
    <name type="scientific">Candidatus Curtissbacteria bacterium RIFCSPLOWO2_01_FULL_42_50</name>
    <dbReference type="NCBI Taxonomy" id="1797730"/>
    <lineage>
        <taxon>Bacteria</taxon>
        <taxon>Candidatus Curtissiibacteriota</taxon>
    </lineage>
</organism>
<keyword evidence="5 8" id="KW-0812">Transmembrane</keyword>
<dbReference type="GO" id="GO:0016763">
    <property type="term" value="F:pentosyltransferase activity"/>
    <property type="evidence" value="ECO:0007669"/>
    <property type="project" value="TreeGrafter"/>
</dbReference>
<evidence type="ECO:0000256" key="3">
    <source>
        <dbReference type="ARBA" id="ARBA00022676"/>
    </source>
</evidence>
<gene>
    <name evidence="9" type="ORF">A3B54_03170</name>
</gene>
<feature type="transmembrane region" description="Helical" evidence="8">
    <location>
        <begin position="143"/>
        <end position="161"/>
    </location>
</feature>
<comment type="caution">
    <text evidence="9">The sequence shown here is derived from an EMBL/GenBank/DDBJ whole genome shotgun (WGS) entry which is preliminary data.</text>
</comment>
<feature type="transmembrane region" description="Helical" evidence="8">
    <location>
        <begin position="446"/>
        <end position="466"/>
    </location>
</feature>
<dbReference type="Proteomes" id="UP000177039">
    <property type="component" value="Unassembled WGS sequence"/>
</dbReference>